<evidence type="ECO:0000313" key="16">
    <source>
        <dbReference type="Ensembl" id="ENSGACP00000055965.1"/>
    </source>
</evidence>
<evidence type="ECO:0000256" key="7">
    <source>
        <dbReference type="ARBA" id="ARBA00022889"/>
    </source>
</evidence>
<evidence type="ECO:0000256" key="8">
    <source>
        <dbReference type="ARBA" id="ARBA00023054"/>
    </source>
</evidence>
<evidence type="ECO:0000256" key="3">
    <source>
        <dbReference type="ARBA" id="ARBA00022530"/>
    </source>
</evidence>
<keyword evidence="17" id="KW-1185">Reference proteome</keyword>
<organism evidence="16 17">
    <name type="scientific">Gasterosteus aculeatus aculeatus</name>
    <name type="common">three-spined stickleback</name>
    <dbReference type="NCBI Taxonomy" id="481459"/>
    <lineage>
        <taxon>Eukaryota</taxon>
        <taxon>Metazoa</taxon>
        <taxon>Chordata</taxon>
        <taxon>Craniata</taxon>
        <taxon>Vertebrata</taxon>
        <taxon>Euteleostomi</taxon>
        <taxon>Actinopterygii</taxon>
        <taxon>Neopterygii</taxon>
        <taxon>Teleostei</taxon>
        <taxon>Neoteleostei</taxon>
        <taxon>Acanthomorphata</taxon>
        <taxon>Eupercaria</taxon>
        <taxon>Perciformes</taxon>
        <taxon>Cottioidei</taxon>
        <taxon>Gasterosteales</taxon>
        <taxon>Gasterosteidae</taxon>
        <taxon>Gasterosteus</taxon>
    </lineage>
</organism>
<proteinExistence type="predicted"/>
<sequence>QGILQIIPLPLHVEPDHSHGCAQGSCYPATGDLLVGREKNLKASSTCGMRRKEPYCIVSHLQDEKKCFDCDSRRPYDPVYNTINHRVENVITTFKPHRKKSWWQSENGKSDVFVQLDLEAEFHFTHLIMTFKTFRPAAMLIERSADFGRTWQIYRYFSHDCTAAFPGVPQGPSRNINDVLCESRYSDIEPSTGGEVIYRVLDPSIRIEDPYSPSIQNQLKITNLRVNFTKLHTLGDNLLDPRDEIKEKYYYAMYELVVRGNCFCYGHASECAPIVGIRDDIEGMVHGRCVCNHNTKGLNCERCDDFHNDLPWRPAEGRSTNACKKCNCNGHSSQCHFDMAVYLATGNLSGGVCDDCQHNTMGRNCETCKLFYYKDPVKDTRDPQVCIACDCDPDGSQNGGMCDSHTEPSLGLVGGQCRCKANVEGPRCDKCKTGFFGLSPHNPQGCQPCQCDHRGTVSGSSQCDPVSGDCFCKRLVTGRSCDQCLPEHWALSHDLNGCRGCECDVGGALDNHCSMQSGQCRCRSHMTGRQCTQVESRYFFMALDHFLYEAESAKMGQVSPPEHQPGRPATWTGSGFARVPEGGTLEFLIADIPYSMEYELLIRYETQMPRDWEDVQITVIRPGPIPTSSPCGNTIPDDDRLTVSLPAAARFVVPAPAVCLERGVTYTLRFEFKRYQDANSILHGAAEALLLMDSVRGVYFSTSLKCDTASSSRKQAYERYRCREGAKSVTRPMMTDTCAKLILSIDLMSFLLCPPTACNCDPQGSVSSMCDVRGGQCACKPNVIGRRCDQCAPGTYGFGPSGCIGVPMVTMVTPFWAKHPVLSVARALVLKAPTADATLLRLVTRTTVTDKLSATVTRATRVRLKYLCICVHVYDLLLCCSSHQYFLRYVAS</sequence>
<dbReference type="GO" id="GO:0034446">
    <property type="term" value="P:substrate adhesion-dependent cell spreading"/>
    <property type="evidence" value="ECO:0007669"/>
    <property type="project" value="TreeGrafter"/>
</dbReference>
<evidence type="ECO:0000256" key="4">
    <source>
        <dbReference type="ARBA" id="ARBA00022729"/>
    </source>
</evidence>
<dbReference type="GeneTree" id="ENSGT00940000156060"/>
<feature type="domain" description="Laminin EGF-like" evidence="13">
    <location>
        <begin position="262"/>
        <end position="325"/>
    </location>
</feature>
<evidence type="ECO:0000256" key="6">
    <source>
        <dbReference type="ARBA" id="ARBA00022869"/>
    </source>
</evidence>
<keyword evidence="3" id="KW-0272">Extracellular matrix</keyword>
<evidence type="ECO:0000256" key="2">
    <source>
        <dbReference type="ARBA" id="ARBA00022525"/>
    </source>
</evidence>
<feature type="disulfide bond" evidence="12">
    <location>
        <begin position="291"/>
        <end position="300"/>
    </location>
</feature>
<dbReference type="FunFam" id="2.10.25.10:FF:000280">
    <property type="entry name" value="Laminin subunit beta 4"/>
    <property type="match status" value="1"/>
</dbReference>
<dbReference type="Gene3D" id="2.170.300.10">
    <property type="entry name" value="Tie2 ligand-binding domain superfamily"/>
    <property type="match status" value="2"/>
</dbReference>
<dbReference type="Pfam" id="PF00055">
    <property type="entry name" value="Laminin_N"/>
    <property type="match status" value="1"/>
</dbReference>
<evidence type="ECO:0000313" key="17">
    <source>
        <dbReference type="Proteomes" id="UP000007635"/>
    </source>
</evidence>
<dbReference type="PROSITE" id="PS50027">
    <property type="entry name" value="EGF_LAM_2"/>
    <property type="match status" value="5"/>
</dbReference>
<feature type="disulfide bond" evidence="12">
    <location>
        <begin position="356"/>
        <end position="365"/>
    </location>
</feature>
<dbReference type="FunFam" id="2.170.300.10:FF:000004">
    <property type="entry name" value="Laminin subunit beta 1"/>
    <property type="match status" value="1"/>
</dbReference>
<dbReference type="FunFam" id="2.10.25.10:FF:000084">
    <property type="entry name" value="Laminin subunit alpha 3"/>
    <property type="match status" value="1"/>
</dbReference>
<comment type="caution">
    <text evidence="12">Lacks conserved residue(s) required for the propagation of feature annotation.</text>
</comment>
<name>A0AAQ4QXB5_GASAC</name>
<feature type="disulfide bond" evidence="12">
    <location>
        <begin position="760"/>
        <end position="777"/>
    </location>
</feature>
<dbReference type="PRINTS" id="PR00011">
    <property type="entry name" value="EGFLAMININ"/>
</dbReference>
<evidence type="ECO:0000259" key="15">
    <source>
        <dbReference type="PROSITE" id="PS51117"/>
    </source>
</evidence>
<keyword evidence="2" id="KW-0964">Secreted</keyword>
<keyword evidence="9 12" id="KW-1015">Disulfide bond</keyword>
<dbReference type="SMART" id="SM00136">
    <property type="entry name" value="LamNT"/>
    <property type="match status" value="1"/>
</dbReference>
<feature type="domain" description="Laminin EGF-like" evidence="13">
    <location>
        <begin position="389"/>
        <end position="448"/>
    </location>
</feature>
<dbReference type="AlphaFoldDB" id="A0AAQ4QXB5"/>
<dbReference type="PROSITE" id="PS51117">
    <property type="entry name" value="LAMININ_NTER"/>
    <property type="match status" value="1"/>
</dbReference>
<feature type="domain" description="Laminin EGF-like" evidence="13">
    <location>
        <begin position="758"/>
        <end position="805"/>
    </location>
</feature>
<dbReference type="Pfam" id="PF21199">
    <property type="entry name" value="LAMININ_IV_B"/>
    <property type="match status" value="1"/>
</dbReference>
<dbReference type="Pfam" id="PF00053">
    <property type="entry name" value="EGF_laminin"/>
    <property type="match status" value="5"/>
</dbReference>
<evidence type="ECO:0000256" key="5">
    <source>
        <dbReference type="ARBA" id="ARBA00022737"/>
    </source>
</evidence>
<dbReference type="GO" id="GO:0043256">
    <property type="term" value="C:laminin complex"/>
    <property type="evidence" value="ECO:0007669"/>
    <property type="project" value="TreeGrafter"/>
</dbReference>
<dbReference type="Proteomes" id="UP000007635">
    <property type="component" value="Chromosome XII"/>
</dbReference>
<evidence type="ECO:0000256" key="9">
    <source>
        <dbReference type="ARBA" id="ARBA00023157"/>
    </source>
</evidence>
<feature type="domain" description="Laminin EGF-like" evidence="13">
    <location>
        <begin position="326"/>
        <end position="388"/>
    </location>
</feature>
<dbReference type="GO" id="GO:0070831">
    <property type="term" value="P:basement membrane assembly"/>
    <property type="evidence" value="ECO:0007669"/>
    <property type="project" value="TreeGrafter"/>
</dbReference>
<keyword evidence="11 12" id="KW-0424">Laminin EGF-like domain</keyword>
<feature type="disulfide bond" evidence="12">
    <location>
        <begin position="472"/>
        <end position="481"/>
    </location>
</feature>
<evidence type="ECO:0000259" key="14">
    <source>
        <dbReference type="PROSITE" id="PS51116"/>
    </source>
</evidence>
<evidence type="ECO:0000256" key="10">
    <source>
        <dbReference type="ARBA" id="ARBA00023180"/>
    </source>
</evidence>
<dbReference type="FunFam" id="2.60.120.260:FF:000010">
    <property type="entry name" value="Laminin subunit beta 1"/>
    <property type="match status" value="1"/>
</dbReference>
<dbReference type="FunFam" id="2.170.300.10:FF:000001">
    <property type="entry name" value="Laminin subunit beta-1"/>
    <property type="match status" value="1"/>
</dbReference>
<feature type="disulfide bond" evidence="12">
    <location>
        <begin position="779"/>
        <end position="788"/>
    </location>
</feature>
<dbReference type="SUPFAM" id="SSF57196">
    <property type="entry name" value="EGF/Laminin"/>
    <property type="match status" value="6"/>
</dbReference>
<dbReference type="InterPro" id="IPR013015">
    <property type="entry name" value="Laminin_IV_B"/>
</dbReference>
<keyword evidence="7" id="KW-0130">Cell adhesion</keyword>
<evidence type="ECO:0000256" key="12">
    <source>
        <dbReference type="PROSITE-ProRule" id="PRU00460"/>
    </source>
</evidence>
<dbReference type="GO" id="GO:0007411">
    <property type="term" value="P:axon guidance"/>
    <property type="evidence" value="ECO:0007669"/>
    <property type="project" value="TreeGrafter"/>
</dbReference>
<dbReference type="CDD" id="cd00055">
    <property type="entry name" value="EGF_Lam"/>
    <property type="match status" value="6"/>
</dbReference>
<dbReference type="PANTHER" id="PTHR10574">
    <property type="entry name" value="NETRIN/LAMININ-RELATED"/>
    <property type="match status" value="1"/>
</dbReference>
<dbReference type="PANTHER" id="PTHR10574:SF36">
    <property type="entry name" value="LAMININ SUBUNIT BETA-2"/>
    <property type="match status" value="1"/>
</dbReference>
<dbReference type="PROSITE" id="PS51116">
    <property type="entry name" value="LAMININ_IVB"/>
    <property type="match status" value="1"/>
</dbReference>
<protein>
    <submittedName>
        <fullName evidence="16">Laminin, beta 2 (laminin S)</fullName>
    </submittedName>
</protein>
<keyword evidence="10" id="KW-0325">Glycoprotein</keyword>
<reference evidence="16" key="3">
    <citation type="submission" date="2025-09" db="UniProtKB">
        <authorList>
            <consortium name="Ensembl"/>
        </authorList>
    </citation>
    <scope>IDENTIFICATION</scope>
</reference>
<evidence type="ECO:0000259" key="13">
    <source>
        <dbReference type="PROSITE" id="PS50027"/>
    </source>
</evidence>
<reference evidence="16" key="2">
    <citation type="submission" date="2025-08" db="UniProtKB">
        <authorList>
            <consortium name="Ensembl"/>
        </authorList>
    </citation>
    <scope>IDENTIFICATION</scope>
</reference>
<keyword evidence="4" id="KW-0732">Signal</keyword>
<feature type="domain" description="Laminin EGF-like" evidence="13">
    <location>
        <begin position="449"/>
        <end position="500"/>
    </location>
</feature>
<feature type="disulfide bond" evidence="12">
    <location>
        <begin position="484"/>
        <end position="498"/>
    </location>
</feature>
<keyword evidence="5" id="KW-0677">Repeat</keyword>
<evidence type="ECO:0000256" key="1">
    <source>
        <dbReference type="ARBA" id="ARBA00004302"/>
    </source>
</evidence>
<dbReference type="InterPro" id="IPR002049">
    <property type="entry name" value="LE_dom"/>
</dbReference>
<feature type="domain" description="Laminin IV type B" evidence="14">
    <location>
        <begin position="540"/>
        <end position="750"/>
    </location>
</feature>
<dbReference type="Pfam" id="PF24973">
    <property type="entry name" value="EGF_LMN_ATRN"/>
    <property type="match status" value="1"/>
</dbReference>
<dbReference type="InterPro" id="IPR008211">
    <property type="entry name" value="Laminin_N"/>
</dbReference>
<dbReference type="PROSITE" id="PS01248">
    <property type="entry name" value="EGF_LAM_1"/>
    <property type="match status" value="3"/>
</dbReference>
<dbReference type="Ensembl" id="ENSGACT00000038371.1">
    <property type="protein sequence ID" value="ENSGACP00000055965.1"/>
    <property type="gene ID" value="ENSGACG00000004167.2"/>
</dbReference>
<keyword evidence="6" id="KW-0084">Basement membrane</keyword>
<dbReference type="FunFam" id="2.10.25.10:FF:000135">
    <property type="entry name" value="Laminin subunit beta 4"/>
    <property type="match status" value="1"/>
</dbReference>
<dbReference type="GO" id="GO:0009888">
    <property type="term" value="P:tissue development"/>
    <property type="evidence" value="ECO:0007669"/>
    <property type="project" value="TreeGrafter"/>
</dbReference>
<dbReference type="SMART" id="SM00180">
    <property type="entry name" value="EGF_Lam"/>
    <property type="match status" value="6"/>
</dbReference>
<feature type="disulfide bond" evidence="12">
    <location>
        <begin position="758"/>
        <end position="770"/>
    </location>
</feature>
<dbReference type="Gene3D" id="2.60.120.260">
    <property type="entry name" value="Galactose-binding domain-like"/>
    <property type="match status" value="1"/>
</dbReference>
<reference evidence="16 17" key="1">
    <citation type="journal article" date="2021" name="G3 (Bethesda)">
        <title>Improved contiguity of the threespine stickleback genome using long-read sequencing.</title>
        <authorList>
            <person name="Nath S."/>
            <person name="Shaw D.E."/>
            <person name="White M.A."/>
        </authorList>
    </citation>
    <scope>NUCLEOTIDE SEQUENCE [LARGE SCALE GENOMIC DNA]</scope>
    <source>
        <strain evidence="16 17">Lake Benthic</strain>
    </source>
</reference>
<dbReference type="GO" id="GO:0009887">
    <property type="term" value="P:animal organ morphogenesis"/>
    <property type="evidence" value="ECO:0007669"/>
    <property type="project" value="TreeGrafter"/>
</dbReference>
<keyword evidence="8" id="KW-0175">Coiled coil</keyword>
<dbReference type="Gene3D" id="2.10.25.10">
    <property type="entry name" value="Laminin"/>
    <property type="match status" value="2"/>
</dbReference>
<feature type="disulfide bond" evidence="12">
    <location>
        <begin position="419"/>
        <end position="428"/>
    </location>
</feature>
<dbReference type="InterPro" id="IPR056863">
    <property type="entry name" value="LMN_ATRN_NET-like_EGF"/>
</dbReference>
<evidence type="ECO:0000256" key="11">
    <source>
        <dbReference type="ARBA" id="ARBA00023292"/>
    </source>
</evidence>
<dbReference type="GO" id="GO:0016477">
    <property type="term" value="P:cell migration"/>
    <property type="evidence" value="ECO:0007669"/>
    <property type="project" value="TreeGrafter"/>
</dbReference>
<accession>A0AAQ4QXB5</accession>
<dbReference type="InterPro" id="IPR050440">
    <property type="entry name" value="Laminin/Netrin_ECM"/>
</dbReference>
<comment type="subcellular location">
    <subcellularLocation>
        <location evidence="1">Secreted</location>
        <location evidence="1">Extracellular space</location>
        <location evidence="1">Extracellular matrix</location>
        <location evidence="1">Basement membrane</location>
    </subcellularLocation>
</comment>
<dbReference type="FunFam" id="2.10.25.10:FF:000011">
    <property type="entry name" value="Cadherin EGF LAG seven-pass G-type receptor"/>
    <property type="match status" value="1"/>
</dbReference>
<feature type="domain" description="Laminin N-terminal" evidence="15">
    <location>
        <begin position="22"/>
        <end position="261"/>
    </location>
</feature>